<evidence type="ECO:0000256" key="10">
    <source>
        <dbReference type="ARBA" id="ARBA00022792"/>
    </source>
</evidence>
<evidence type="ECO:0000256" key="13">
    <source>
        <dbReference type="ARBA" id="ARBA00023004"/>
    </source>
</evidence>
<dbReference type="GO" id="GO:0009055">
    <property type="term" value="F:electron transfer activity"/>
    <property type="evidence" value="ECO:0007669"/>
    <property type="project" value="InterPro"/>
</dbReference>
<evidence type="ECO:0000256" key="3">
    <source>
        <dbReference type="ARBA" id="ARBA00022448"/>
    </source>
</evidence>
<dbReference type="InterPro" id="IPR002326">
    <property type="entry name" value="Cyt_c1"/>
</dbReference>
<dbReference type="InterPro" id="IPR036909">
    <property type="entry name" value="Cyt_c-like_dom_sf"/>
</dbReference>
<gene>
    <name evidence="18" type="ORF">VFH_I445880</name>
</gene>
<sequence>MRIVFNGAAIALTFLSLLLLSPVTFSEKCNPQDKKVLLRIKQELNNPYLLASWDPKTDYCDWYCVECDIKFHRITALIMQSSVPDTNLSGHLLPIHRNSSISYHLTKSVQSSSPHHLTSIHSAVSNSNSLYNAPSYNGSAPSATSQPLADLAFSNTSATGQAPASIMAIDDLFGLDFSVGTPTTLPPSPLTLNPKVVLDPGTFHLVQIWFALKLNDGAVEYEDGTPATEAQMGKDVVSFLSWVVEPEMEERKLMGFKWIFVLSLALLQAAYYRRRRWSVLKSRKLVLDVVN</sequence>
<dbReference type="Gene3D" id="3.80.10.10">
    <property type="entry name" value="Ribonuclease Inhibitor"/>
    <property type="match status" value="1"/>
</dbReference>
<keyword evidence="12" id="KW-1133">Transmembrane helix</keyword>
<dbReference type="Pfam" id="PF08263">
    <property type="entry name" value="LRRNT_2"/>
    <property type="match status" value="1"/>
</dbReference>
<evidence type="ECO:0000256" key="14">
    <source>
        <dbReference type="ARBA" id="ARBA00023128"/>
    </source>
</evidence>
<evidence type="ECO:0000256" key="15">
    <source>
        <dbReference type="ARBA" id="ARBA00023136"/>
    </source>
</evidence>
<keyword evidence="9" id="KW-0677">Repeat</keyword>
<reference evidence="18 19" key="1">
    <citation type="submission" date="2023-01" db="EMBL/GenBank/DDBJ databases">
        <authorList>
            <person name="Kreplak J."/>
        </authorList>
    </citation>
    <scope>NUCLEOTIDE SEQUENCE [LARGE SCALE GENOMIC DNA]</scope>
</reference>
<dbReference type="SUPFAM" id="SSF81496">
    <property type="entry name" value="Cytochrome c1 subunit of cytochrome bc1 complex (Ubiquinol-cytochrome c reductase), transmembrane anchor"/>
    <property type="match status" value="1"/>
</dbReference>
<evidence type="ECO:0000313" key="18">
    <source>
        <dbReference type="EMBL" id="CAI8590541.1"/>
    </source>
</evidence>
<evidence type="ECO:0000256" key="7">
    <source>
        <dbReference type="ARBA" id="ARBA00022692"/>
    </source>
</evidence>
<keyword evidence="8" id="KW-0479">Metal-binding</keyword>
<organism evidence="18 19">
    <name type="scientific">Vicia faba</name>
    <name type="common">Broad bean</name>
    <name type="synonym">Faba vulgaris</name>
    <dbReference type="NCBI Taxonomy" id="3906"/>
    <lineage>
        <taxon>Eukaryota</taxon>
        <taxon>Viridiplantae</taxon>
        <taxon>Streptophyta</taxon>
        <taxon>Embryophyta</taxon>
        <taxon>Tracheophyta</taxon>
        <taxon>Spermatophyta</taxon>
        <taxon>Magnoliopsida</taxon>
        <taxon>eudicotyledons</taxon>
        <taxon>Gunneridae</taxon>
        <taxon>Pentapetalae</taxon>
        <taxon>rosids</taxon>
        <taxon>fabids</taxon>
        <taxon>Fabales</taxon>
        <taxon>Fabaceae</taxon>
        <taxon>Papilionoideae</taxon>
        <taxon>50 kb inversion clade</taxon>
        <taxon>NPAAA clade</taxon>
        <taxon>Hologalegina</taxon>
        <taxon>IRL clade</taxon>
        <taxon>Fabeae</taxon>
        <taxon>Vicia</taxon>
    </lineage>
</organism>
<dbReference type="EMBL" id="OX451736">
    <property type="protein sequence ID" value="CAI8590541.1"/>
    <property type="molecule type" value="Genomic_DNA"/>
</dbReference>
<keyword evidence="7" id="KW-0812">Transmembrane</keyword>
<dbReference type="Gene3D" id="1.20.5.100">
    <property type="entry name" value="Cytochrome c1, transmembrane anchor, C-terminal"/>
    <property type="match status" value="1"/>
</dbReference>
<name>A0AAV0YXJ5_VICFA</name>
<dbReference type="GO" id="GO:0020037">
    <property type="term" value="F:heme binding"/>
    <property type="evidence" value="ECO:0007669"/>
    <property type="project" value="InterPro"/>
</dbReference>
<evidence type="ECO:0000256" key="12">
    <source>
        <dbReference type="ARBA" id="ARBA00022989"/>
    </source>
</evidence>
<feature type="domain" description="Leucine-rich repeat-containing N-terminal plant-type" evidence="17">
    <location>
        <begin position="31"/>
        <end position="68"/>
    </location>
</feature>
<evidence type="ECO:0000256" key="5">
    <source>
        <dbReference type="ARBA" id="ARBA00022617"/>
    </source>
</evidence>
<dbReference type="PANTHER" id="PTHR10266">
    <property type="entry name" value="CYTOCHROME C1"/>
    <property type="match status" value="1"/>
</dbReference>
<evidence type="ECO:0000256" key="9">
    <source>
        <dbReference type="ARBA" id="ARBA00022737"/>
    </source>
</evidence>
<dbReference type="InterPro" id="IPR013210">
    <property type="entry name" value="LRR_N_plant-typ"/>
</dbReference>
<keyword evidence="14" id="KW-0496">Mitochondrion</keyword>
<dbReference type="InterPro" id="IPR021157">
    <property type="entry name" value="Cyt_c1_TM_anchor_C"/>
</dbReference>
<dbReference type="Gene3D" id="1.10.760.10">
    <property type="entry name" value="Cytochrome c-like domain"/>
    <property type="match status" value="1"/>
</dbReference>
<evidence type="ECO:0000256" key="16">
    <source>
        <dbReference type="SAM" id="SignalP"/>
    </source>
</evidence>
<evidence type="ECO:0000256" key="11">
    <source>
        <dbReference type="ARBA" id="ARBA00022982"/>
    </source>
</evidence>
<feature type="signal peptide" evidence="16">
    <location>
        <begin position="1"/>
        <end position="26"/>
    </location>
</feature>
<feature type="chain" id="PRO_5043942520" description="Leucine-rich repeat-containing N-terminal plant-type domain-containing protein" evidence="16">
    <location>
        <begin position="27"/>
        <end position="291"/>
    </location>
</feature>
<keyword evidence="4" id="KW-0433">Leucine-rich repeat</keyword>
<comment type="subcellular location">
    <subcellularLocation>
        <location evidence="1">Mitochondrion inner membrane</location>
    </subcellularLocation>
</comment>
<keyword evidence="13" id="KW-0408">Iron</keyword>
<protein>
    <recommendedName>
        <fullName evidence="17">Leucine-rich repeat-containing N-terminal plant-type domain-containing protein</fullName>
    </recommendedName>
</protein>
<dbReference type="GO" id="GO:0046872">
    <property type="term" value="F:metal ion binding"/>
    <property type="evidence" value="ECO:0007669"/>
    <property type="project" value="UniProtKB-KW"/>
</dbReference>
<comment type="similarity">
    <text evidence="2">Belongs to the cytochrome c family.</text>
</comment>
<evidence type="ECO:0000313" key="19">
    <source>
        <dbReference type="Proteomes" id="UP001157006"/>
    </source>
</evidence>
<dbReference type="PRINTS" id="PR00603">
    <property type="entry name" value="CYTOCHROMEC1"/>
</dbReference>
<dbReference type="Pfam" id="PF02167">
    <property type="entry name" value="Cytochrom_C1"/>
    <property type="match status" value="1"/>
</dbReference>
<evidence type="ECO:0000256" key="6">
    <source>
        <dbReference type="ARBA" id="ARBA00022660"/>
    </source>
</evidence>
<dbReference type="FunFam" id="1.20.5.100:FF:000003">
    <property type="entry name" value="Cytochrome c1, heme protein, mitochondrial"/>
    <property type="match status" value="1"/>
</dbReference>
<dbReference type="AlphaFoldDB" id="A0AAV0YXJ5"/>
<keyword evidence="6" id="KW-0679">Respiratory chain</keyword>
<keyword evidence="10" id="KW-0999">Mitochondrion inner membrane</keyword>
<keyword evidence="5" id="KW-0349">Heme</keyword>
<keyword evidence="3" id="KW-0813">Transport</keyword>
<evidence type="ECO:0000256" key="8">
    <source>
        <dbReference type="ARBA" id="ARBA00022723"/>
    </source>
</evidence>
<accession>A0AAV0YXJ5</accession>
<keyword evidence="19" id="KW-1185">Reference proteome</keyword>
<dbReference type="InterPro" id="IPR032675">
    <property type="entry name" value="LRR_dom_sf"/>
</dbReference>
<dbReference type="GO" id="GO:0006122">
    <property type="term" value="P:mitochondrial electron transport, ubiquinol to cytochrome c"/>
    <property type="evidence" value="ECO:0007669"/>
    <property type="project" value="TreeGrafter"/>
</dbReference>
<keyword evidence="15" id="KW-0472">Membrane</keyword>
<keyword evidence="11" id="KW-0249">Electron transport</keyword>
<proteinExistence type="inferred from homology"/>
<dbReference type="PANTHER" id="PTHR10266:SF3">
    <property type="entry name" value="CYTOCHROME C1, HEME PROTEIN, MITOCHONDRIAL"/>
    <property type="match status" value="1"/>
</dbReference>
<dbReference type="GO" id="GO:0005743">
    <property type="term" value="C:mitochondrial inner membrane"/>
    <property type="evidence" value="ECO:0007669"/>
    <property type="project" value="UniProtKB-SubCell"/>
</dbReference>
<evidence type="ECO:0000256" key="4">
    <source>
        <dbReference type="ARBA" id="ARBA00022614"/>
    </source>
</evidence>
<keyword evidence="16" id="KW-0732">Signal</keyword>
<evidence type="ECO:0000256" key="1">
    <source>
        <dbReference type="ARBA" id="ARBA00004273"/>
    </source>
</evidence>
<evidence type="ECO:0000259" key="17">
    <source>
        <dbReference type="Pfam" id="PF08263"/>
    </source>
</evidence>
<evidence type="ECO:0000256" key="2">
    <source>
        <dbReference type="ARBA" id="ARBA00006488"/>
    </source>
</evidence>
<dbReference type="Proteomes" id="UP001157006">
    <property type="component" value="Chromosome 1L"/>
</dbReference>